<evidence type="ECO:0000259" key="1">
    <source>
        <dbReference type="Pfam" id="PF00534"/>
    </source>
</evidence>
<evidence type="ECO:0000259" key="2">
    <source>
        <dbReference type="Pfam" id="PF13439"/>
    </source>
</evidence>
<name>A0A2W1ND42_9FLAO</name>
<feature type="domain" description="Glycosyl transferase family 1" evidence="1">
    <location>
        <begin position="197"/>
        <end position="364"/>
    </location>
</feature>
<proteinExistence type="predicted"/>
<dbReference type="InterPro" id="IPR001296">
    <property type="entry name" value="Glyco_trans_1"/>
</dbReference>
<dbReference type="Pfam" id="PF00534">
    <property type="entry name" value="Glycos_transf_1"/>
    <property type="match status" value="1"/>
</dbReference>
<dbReference type="InterPro" id="IPR050194">
    <property type="entry name" value="Glycosyltransferase_grp1"/>
</dbReference>
<accession>A0A2W1ND42</accession>
<evidence type="ECO:0000313" key="3">
    <source>
        <dbReference type="EMBL" id="PZE17325.1"/>
    </source>
</evidence>
<protein>
    <recommendedName>
        <fullName evidence="5">Glycosyltransferase family 1 protein</fullName>
    </recommendedName>
</protein>
<keyword evidence="4" id="KW-1185">Reference proteome</keyword>
<dbReference type="OrthoDB" id="7560678at2"/>
<gene>
    <name evidence="3" type="ORF">DNU06_08630</name>
</gene>
<comment type="caution">
    <text evidence="3">The sequence shown here is derived from an EMBL/GenBank/DDBJ whole genome shotgun (WGS) entry which is preliminary data.</text>
</comment>
<dbReference type="Proteomes" id="UP000249248">
    <property type="component" value="Unassembled WGS sequence"/>
</dbReference>
<dbReference type="EMBL" id="QKSB01000004">
    <property type="protein sequence ID" value="PZE17325.1"/>
    <property type="molecule type" value="Genomic_DNA"/>
</dbReference>
<evidence type="ECO:0008006" key="5">
    <source>
        <dbReference type="Google" id="ProtNLM"/>
    </source>
</evidence>
<dbReference type="GO" id="GO:0016758">
    <property type="term" value="F:hexosyltransferase activity"/>
    <property type="evidence" value="ECO:0007669"/>
    <property type="project" value="TreeGrafter"/>
</dbReference>
<dbReference type="Gene3D" id="3.40.50.2000">
    <property type="entry name" value="Glycogen Phosphorylase B"/>
    <property type="match status" value="2"/>
</dbReference>
<dbReference type="Pfam" id="PF13439">
    <property type="entry name" value="Glyco_transf_4"/>
    <property type="match status" value="1"/>
</dbReference>
<reference evidence="3 4" key="1">
    <citation type="submission" date="2018-06" db="EMBL/GenBank/DDBJ databases">
        <title>The draft genome sequence of Crocinitomix sp. SM1701.</title>
        <authorList>
            <person name="Zhang X."/>
        </authorList>
    </citation>
    <scope>NUCLEOTIDE SEQUENCE [LARGE SCALE GENOMIC DNA]</scope>
    <source>
        <strain evidence="3 4">SM1701</strain>
    </source>
</reference>
<sequence length="394" mass="44435">MTKKVKILRIINRFNLGGPTYNVTFLTAFLNDDFETLLLGGEPESQEGDAMFIPQKYGVSPTIIPELQRSINWKQDRAAYKKIKAIMQEYQPDIVHTHASKSGAIGRLAAINLKVPVIVHTFHGHVFHSYFGKLKTQVYKTVERYLAKRSSAIIAISEQQKHELVNIHRIAKSDKVKVVNLGFDLSKFQSDMPQKRQDFSEKYEVSDAEICVGIIGRLTAIKNHDLFFDVIQEVASRSDKKIHFFIIGDGELKSELEKKAKQLLDMFPQIRITFTSWIKDVSIPLARLDIVCLTSLNEGTPVSLIEAQAAGVPVITTNVGGVKDIIHVGVTGLIVSSFDAIPFGTEILRLIEGDKLRTQMSQEGWAFVKEKFHFKTLCFNIESLYLDLLKNDNV</sequence>
<evidence type="ECO:0000313" key="4">
    <source>
        <dbReference type="Proteomes" id="UP000249248"/>
    </source>
</evidence>
<dbReference type="AlphaFoldDB" id="A0A2W1ND42"/>
<organism evidence="3 4">
    <name type="scientific">Putridiphycobacter roseus</name>
    <dbReference type="NCBI Taxonomy" id="2219161"/>
    <lineage>
        <taxon>Bacteria</taxon>
        <taxon>Pseudomonadati</taxon>
        <taxon>Bacteroidota</taxon>
        <taxon>Flavobacteriia</taxon>
        <taxon>Flavobacteriales</taxon>
        <taxon>Crocinitomicaceae</taxon>
        <taxon>Putridiphycobacter</taxon>
    </lineage>
</organism>
<dbReference type="PANTHER" id="PTHR45947:SF3">
    <property type="entry name" value="SULFOQUINOVOSYL TRANSFERASE SQD2"/>
    <property type="match status" value="1"/>
</dbReference>
<dbReference type="RefSeq" id="WP_111062850.1">
    <property type="nucleotide sequence ID" value="NZ_JBHUCU010000016.1"/>
</dbReference>
<dbReference type="SUPFAM" id="SSF53756">
    <property type="entry name" value="UDP-Glycosyltransferase/glycogen phosphorylase"/>
    <property type="match status" value="1"/>
</dbReference>
<dbReference type="InterPro" id="IPR028098">
    <property type="entry name" value="Glyco_trans_4-like_N"/>
</dbReference>
<feature type="domain" description="Glycosyltransferase subfamily 4-like N-terminal" evidence="2">
    <location>
        <begin position="66"/>
        <end position="186"/>
    </location>
</feature>
<dbReference type="PANTHER" id="PTHR45947">
    <property type="entry name" value="SULFOQUINOVOSYL TRANSFERASE SQD2"/>
    <property type="match status" value="1"/>
</dbReference>